<dbReference type="AlphaFoldDB" id="B7KBW9"/>
<gene>
    <name evidence="1" type="ordered locus">PCC7424_0324</name>
</gene>
<dbReference type="Proteomes" id="UP000002384">
    <property type="component" value="Chromosome"/>
</dbReference>
<keyword evidence="2" id="KW-1185">Reference proteome</keyword>
<dbReference type="RefSeq" id="WP_012597742.1">
    <property type="nucleotide sequence ID" value="NC_011729.1"/>
</dbReference>
<dbReference type="KEGG" id="cyc:PCC7424_0324"/>
<evidence type="ECO:0008006" key="3">
    <source>
        <dbReference type="Google" id="ProtNLM"/>
    </source>
</evidence>
<evidence type="ECO:0000313" key="2">
    <source>
        <dbReference type="Proteomes" id="UP000002384"/>
    </source>
</evidence>
<dbReference type="EMBL" id="CP001291">
    <property type="protein sequence ID" value="ACK68792.1"/>
    <property type="molecule type" value="Genomic_DNA"/>
</dbReference>
<accession>B7KBW9</accession>
<name>B7KBW9_GLOC7</name>
<dbReference type="OrthoDB" id="581285at2"/>
<reference evidence="2" key="1">
    <citation type="journal article" date="2011" name="MBio">
        <title>Novel metabolic attributes of the genus Cyanothece, comprising a group of unicellular nitrogen-fixing Cyanobacteria.</title>
        <authorList>
            <person name="Bandyopadhyay A."/>
            <person name="Elvitigala T."/>
            <person name="Welsh E."/>
            <person name="Stockel J."/>
            <person name="Liberton M."/>
            <person name="Min H."/>
            <person name="Sherman L.A."/>
            <person name="Pakrasi H.B."/>
        </authorList>
    </citation>
    <scope>NUCLEOTIDE SEQUENCE [LARGE SCALE GENOMIC DNA]</scope>
    <source>
        <strain evidence="2">PCC 7424</strain>
    </source>
</reference>
<organism evidence="1 2">
    <name type="scientific">Gloeothece citriformis (strain PCC 7424)</name>
    <name type="common">Cyanothece sp. (strain PCC 7424)</name>
    <dbReference type="NCBI Taxonomy" id="65393"/>
    <lineage>
        <taxon>Bacteria</taxon>
        <taxon>Bacillati</taxon>
        <taxon>Cyanobacteriota</taxon>
        <taxon>Cyanophyceae</taxon>
        <taxon>Oscillatoriophycideae</taxon>
        <taxon>Chroococcales</taxon>
        <taxon>Aphanothecaceae</taxon>
        <taxon>Gloeothece</taxon>
        <taxon>Gloeothece citriformis</taxon>
    </lineage>
</organism>
<sequence length="381" mass="43853">MNIRDKLKVSPSNLKEQVSTDQGEITRNLAIQSKTQANSKINDIVNPIFSKTAIVIYEDRPSYEIGIKLLVLSIERHFAQAIVYAFIPNATENFKSWAKHHQIVIYDQPVLKATGVNAKPYALLWALDKGHKQAIWMDSDMILSRPLLRDFLEQPQEVMIASELPGLRKINIHDRTRPWGFEIGRSFQRNPSCCCVWVTQAHRAFIEDWKGLIENPEYQRWQSFPVRERPIYASHEDAVFMALVGSKKYENLAIKLLKCGQDIAQCLTFSSYSVKARLNSLFYGLPPIVHAMGPKPWLVQGSERIYQSLSPYACIAREYQKDLDFQEKDWLKLPEKGISLWYKLVFGHPALASLPFAIKAHLKNFGFRSLARRIRCYINGN</sequence>
<evidence type="ECO:0000313" key="1">
    <source>
        <dbReference type="EMBL" id="ACK68792.1"/>
    </source>
</evidence>
<dbReference type="HOGENOM" id="CLU_764656_0_0_3"/>
<proteinExistence type="predicted"/>
<dbReference type="eggNOG" id="ENOG50316AP">
    <property type="taxonomic scope" value="Bacteria"/>
</dbReference>
<protein>
    <recommendedName>
        <fullName evidence="3">Glycosyl transferase family 8</fullName>
    </recommendedName>
</protein>